<dbReference type="PANTHER" id="PTHR31900:SF34">
    <property type="entry name" value="EMB|CAB62440.1-RELATED"/>
    <property type="match status" value="1"/>
</dbReference>
<dbReference type="PANTHER" id="PTHR31900">
    <property type="entry name" value="F-BOX/RNI SUPERFAMILY PROTEIN-RELATED"/>
    <property type="match status" value="1"/>
</dbReference>
<accession>A0A6D2IJS8</accession>
<sequence>MKHMPQLVTADVGIMNGVTNHKFLKALTCVRRLDLCLSLSEVADPPEMIFHQLVELNLSTCVQAWWDLLTHMLQNSPKLQILKLVNVRNNRVKYQSTIGIPDDWKRPSSVPECFQNGFETFKWTWYKGRQGDREVATFVLTNAIHLKTATFLPESTDYKEKYGMLKELASLPTPSPSSQLLFD</sequence>
<dbReference type="AlphaFoldDB" id="A0A6D2IJS8"/>
<gene>
    <name evidence="2" type="ORF">MERR_LOCUS12615</name>
</gene>
<dbReference type="SUPFAM" id="SSF52047">
    <property type="entry name" value="RNI-like"/>
    <property type="match status" value="1"/>
</dbReference>
<protein>
    <recommendedName>
        <fullName evidence="1">FBD domain-containing protein</fullName>
    </recommendedName>
</protein>
<organism evidence="2 3">
    <name type="scientific">Microthlaspi erraticum</name>
    <dbReference type="NCBI Taxonomy" id="1685480"/>
    <lineage>
        <taxon>Eukaryota</taxon>
        <taxon>Viridiplantae</taxon>
        <taxon>Streptophyta</taxon>
        <taxon>Embryophyta</taxon>
        <taxon>Tracheophyta</taxon>
        <taxon>Spermatophyta</taxon>
        <taxon>Magnoliopsida</taxon>
        <taxon>eudicotyledons</taxon>
        <taxon>Gunneridae</taxon>
        <taxon>Pentapetalae</taxon>
        <taxon>rosids</taxon>
        <taxon>malvids</taxon>
        <taxon>Brassicales</taxon>
        <taxon>Brassicaceae</taxon>
        <taxon>Coluteocarpeae</taxon>
        <taxon>Microthlaspi</taxon>
    </lineage>
</organism>
<proteinExistence type="predicted"/>
<dbReference type="InterPro" id="IPR006566">
    <property type="entry name" value="FBD"/>
</dbReference>
<keyword evidence="3" id="KW-1185">Reference proteome</keyword>
<dbReference type="SMART" id="SM00579">
    <property type="entry name" value="FBD"/>
    <property type="match status" value="1"/>
</dbReference>
<dbReference type="Proteomes" id="UP000467841">
    <property type="component" value="Unassembled WGS sequence"/>
</dbReference>
<evidence type="ECO:0000313" key="3">
    <source>
        <dbReference type="Proteomes" id="UP000467841"/>
    </source>
</evidence>
<comment type="caution">
    <text evidence="2">The sequence shown here is derived from an EMBL/GenBank/DDBJ whole genome shotgun (WGS) entry which is preliminary data.</text>
</comment>
<name>A0A6D2IJS8_9BRAS</name>
<evidence type="ECO:0000259" key="1">
    <source>
        <dbReference type="SMART" id="SM00579"/>
    </source>
</evidence>
<dbReference type="InterPro" id="IPR050232">
    <property type="entry name" value="FBL13/AtMIF1-like"/>
</dbReference>
<dbReference type="OrthoDB" id="1022013at2759"/>
<dbReference type="Pfam" id="PF08387">
    <property type="entry name" value="FBD"/>
    <property type="match status" value="1"/>
</dbReference>
<reference evidence="2" key="1">
    <citation type="submission" date="2020-01" db="EMBL/GenBank/DDBJ databases">
        <authorList>
            <person name="Mishra B."/>
        </authorList>
    </citation>
    <scope>NUCLEOTIDE SEQUENCE [LARGE SCALE GENOMIC DNA]</scope>
</reference>
<feature type="domain" description="FBD" evidence="1">
    <location>
        <begin position="112"/>
        <end position="183"/>
    </location>
</feature>
<evidence type="ECO:0000313" key="2">
    <source>
        <dbReference type="EMBL" id="CAA7025380.1"/>
    </source>
</evidence>
<dbReference type="EMBL" id="CACVBM020000999">
    <property type="protein sequence ID" value="CAA7025380.1"/>
    <property type="molecule type" value="Genomic_DNA"/>
</dbReference>